<dbReference type="InterPro" id="IPR036097">
    <property type="entry name" value="HisK_dim/P_sf"/>
</dbReference>
<dbReference type="RefSeq" id="WP_146383045.1">
    <property type="nucleotide sequence ID" value="NZ_VOEJ01000008.1"/>
</dbReference>
<evidence type="ECO:0000256" key="2">
    <source>
        <dbReference type="ARBA" id="ARBA00012438"/>
    </source>
</evidence>
<evidence type="ECO:0000256" key="1">
    <source>
        <dbReference type="ARBA" id="ARBA00000085"/>
    </source>
</evidence>
<comment type="caution">
    <text evidence="3">The sequence shown here is derived from an EMBL/GenBank/DDBJ whole genome shotgun (WGS) entry which is preliminary data.</text>
</comment>
<keyword evidence="4" id="KW-1185">Reference proteome</keyword>
<dbReference type="CDD" id="cd00082">
    <property type="entry name" value="HisKA"/>
    <property type="match status" value="1"/>
</dbReference>
<accession>A0A563U3G5</accession>
<protein>
    <recommendedName>
        <fullName evidence="2">histidine kinase</fullName>
        <ecNumber evidence="2">2.7.13.3</ecNumber>
    </recommendedName>
</protein>
<dbReference type="Proteomes" id="UP000320042">
    <property type="component" value="Unassembled WGS sequence"/>
</dbReference>
<organism evidence="3 4">
    <name type="scientific">Mucilaginibacter pallidiroseus</name>
    <dbReference type="NCBI Taxonomy" id="2599295"/>
    <lineage>
        <taxon>Bacteria</taxon>
        <taxon>Pseudomonadati</taxon>
        <taxon>Bacteroidota</taxon>
        <taxon>Sphingobacteriia</taxon>
        <taxon>Sphingobacteriales</taxon>
        <taxon>Sphingobacteriaceae</taxon>
        <taxon>Mucilaginibacter</taxon>
    </lineage>
</organism>
<dbReference type="InterPro" id="IPR035965">
    <property type="entry name" value="PAS-like_dom_sf"/>
</dbReference>
<comment type="catalytic activity">
    <reaction evidence="1">
        <text>ATP + protein L-histidine = ADP + protein N-phospho-L-histidine.</text>
        <dbReference type="EC" id="2.7.13.3"/>
    </reaction>
</comment>
<name>A0A563U3G5_9SPHI</name>
<dbReference type="GO" id="GO:0000155">
    <property type="term" value="F:phosphorelay sensor kinase activity"/>
    <property type="evidence" value="ECO:0007669"/>
    <property type="project" value="InterPro"/>
</dbReference>
<dbReference type="EMBL" id="VOEJ01000008">
    <property type="protein sequence ID" value="TWR25887.1"/>
    <property type="molecule type" value="Genomic_DNA"/>
</dbReference>
<dbReference type="Gene3D" id="1.10.287.130">
    <property type="match status" value="1"/>
</dbReference>
<gene>
    <name evidence="3" type="ORF">FPZ43_16540</name>
</gene>
<dbReference type="Gene3D" id="3.30.450.20">
    <property type="entry name" value="PAS domain"/>
    <property type="match status" value="1"/>
</dbReference>
<dbReference type="SUPFAM" id="SSF47384">
    <property type="entry name" value="Homodimeric domain of signal transducing histidine kinase"/>
    <property type="match status" value="1"/>
</dbReference>
<reference evidence="3 4" key="1">
    <citation type="submission" date="2019-07" db="EMBL/GenBank/DDBJ databases">
        <authorList>
            <person name="Kim J."/>
        </authorList>
    </citation>
    <scope>NUCLEOTIDE SEQUENCE [LARGE SCALE GENOMIC DNA]</scope>
    <source>
        <strain evidence="4">dk17</strain>
    </source>
</reference>
<proteinExistence type="predicted"/>
<sequence>MNRYAQITQFLHTSSHFYAIAIGIDSTYSYVSPNYDRNFSLGKGTLKGQHFSVTLHPEDIRICEEVGPKCFADPERLFPATLRKHDGNGGFITTQWEMRGMLDENGLPKSIFCIGYNITEFLDTQAKLDQAALQLDEISFIQSHGVRRPLANIMGIAKLLELTEDVDEIKQLTQMLTESANEFDAIINEISNKKS</sequence>
<evidence type="ECO:0000313" key="3">
    <source>
        <dbReference type="EMBL" id="TWR25887.1"/>
    </source>
</evidence>
<dbReference type="SUPFAM" id="SSF55785">
    <property type="entry name" value="PYP-like sensor domain (PAS domain)"/>
    <property type="match status" value="1"/>
</dbReference>
<dbReference type="EC" id="2.7.13.3" evidence="2"/>
<dbReference type="InterPro" id="IPR003661">
    <property type="entry name" value="HisK_dim/P_dom"/>
</dbReference>
<dbReference type="AlphaFoldDB" id="A0A563U3G5"/>
<dbReference type="OrthoDB" id="9124519at2"/>
<evidence type="ECO:0000313" key="4">
    <source>
        <dbReference type="Proteomes" id="UP000320042"/>
    </source>
</evidence>